<dbReference type="Gene3D" id="3.90.1200.10">
    <property type="match status" value="1"/>
</dbReference>
<dbReference type="OrthoDB" id="4862502at2759"/>
<accession>A0A179I9A4</accession>
<gene>
    <name evidence="2" type="ORF">LLEC1_06058</name>
</gene>
<evidence type="ECO:0000259" key="1">
    <source>
        <dbReference type="Pfam" id="PF01636"/>
    </source>
</evidence>
<dbReference type="Proteomes" id="UP000243081">
    <property type="component" value="Unassembled WGS sequence"/>
</dbReference>
<dbReference type="Pfam" id="PF01636">
    <property type="entry name" value="APH"/>
    <property type="match status" value="1"/>
</dbReference>
<feature type="domain" description="Aminoglycoside phosphotransferase" evidence="1">
    <location>
        <begin position="44"/>
        <end position="102"/>
    </location>
</feature>
<reference evidence="2 3" key="1">
    <citation type="submission" date="2016-03" db="EMBL/GenBank/DDBJ databases">
        <title>Fine-scale spatial genetic structure of a fungal parasite of coffee scale insects.</title>
        <authorList>
            <person name="Jackson D."/>
            <person name="Zemenick K.A."/>
            <person name="Malloure B."/>
            <person name="Quandt C.A."/>
            <person name="James T.Y."/>
        </authorList>
    </citation>
    <scope>NUCLEOTIDE SEQUENCE [LARGE SCALE GENOMIC DNA]</scope>
    <source>
        <strain evidence="2 3">UM487</strain>
    </source>
</reference>
<proteinExistence type="predicted"/>
<comment type="caution">
    <text evidence="2">The sequence shown here is derived from an EMBL/GenBank/DDBJ whole genome shotgun (WGS) entry which is preliminary data.</text>
</comment>
<dbReference type="OMA" id="WEYAEFF"/>
<dbReference type="InterPro" id="IPR011009">
    <property type="entry name" value="Kinase-like_dom_sf"/>
</dbReference>
<protein>
    <recommendedName>
        <fullName evidence="1">Aminoglycoside phosphotransferase domain-containing protein</fullName>
    </recommendedName>
</protein>
<sequence length="143" mass="16041">MSDLSEEQKPTVCEELERHRAKLKTLRSSRLGGPSGIAIPPYRVLKLAEAGRWDLQPAASDDYVFCHNDLSQQNVIVDPESLKIKAIIDWEYAGFFPPYFELPFYNRLGPSSAINGETDDSFALLQFLRSQASSDEAGSEKMN</sequence>
<organism evidence="2 3">
    <name type="scientific">Cordyceps confragosa</name>
    <name type="common">Lecanicillium lecanii</name>
    <dbReference type="NCBI Taxonomy" id="2714763"/>
    <lineage>
        <taxon>Eukaryota</taxon>
        <taxon>Fungi</taxon>
        <taxon>Dikarya</taxon>
        <taxon>Ascomycota</taxon>
        <taxon>Pezizomycotina</taxon>
        <taxon>Sordariomycetes</taxon>
        <taxon>Hypocreomycetidae</taxon>
        <taxon>Hypocreales</taxon>
        <taxon>Cordycipitaceae</taxon>
        <taxon>Akanthomyces</taxon>
    </lineage>
</organism>
<evidence type="ECO:0000313" key="3">
    <source>
        <dbReference type="Proteomes" id="UP000243081"/>
    </source>
</evidence>
<dbReference type="InterPro" id="IPR002575">
    <property type="entry name" value="Aminoglycoside_PTrfase"/>
</dbReference>
<dbReference type="PANTHER" id="PTHR21310:SF15">
    <property type="entry name" value="AMINOGLYCOSIDE PHOSPHOTRANSFERASE DOMAIN-CONTAINING PROTEIN"/>
    <property type="match status" value="1"/>
</dbReference>
<evidence type="ECO:0000313" key="2">
    <source>
        <dbReference type="EMBL" id="OAQ99266.1"/>
    </source>
</evidence>
<dbReference type="InterPro" id="IPR051678">
    <property type="entry name" value="AGP_Transferase"/>
</dbReference>
<dbReference type="AlphaFoldDB" id="A0A179I9A4"/>
<name>A0A179I9A4_CORDF</name>
<keyword evidence="3" id="KW-1185">Reference proteome</keyword>
<dbReference type="SUPFAM" id="SSF56112">
    <property type="entry name" value="Protein kinase-like (PK-like)"/>
    <property type="match status" value="1"/>
</dbReference>
<dbReference type="PANTHER" id="PTHR21310">
    <property type="entry name" value="AMINOGLYCOSIDE PHOSPHOTRANSFERASE-RELATED-RELATED"/>
    <property type="match status" value="1"/>
</dbReference>
<dbReference type="EMBL" id="LUKN01002313">
    <property type="protein sequence ID" value="OAQ99266.1"/>
    <property type="molecule type" value="Genomic_DNA"/>
</dbReference>